<feature type="signal peptide" evidence="1">
    <location>
        <begin position="1"/>
        <end position="18"/>
    </location>
</feature>
<dbReference type="InterPro" id="IPR013783">
    <property type="entry name" value="Ig-like_fold"/>
</dbReference>
<dbReference type="NCBIfam" id="TIGR04183">
    <property type="entry name" value="Por_Secre_tail"/>
    <property type="match status" value="1"/>
</dbReference>
<dbReference type="Proteomes" id="UP000295164">
    <property type="component" value="Unassembled WGS sequence"/>
</dbReference>
<dbReference type="RefSeq" id="WP_131851207.1">
    <property type="nucleotide sequence ID" value="NZ_SKFH01000006.1"/>
</dbReference>
<dbReference type="EMBL" id="SKFH01000006">
    <property type="protein sequence ID" value="TCZ73477.1"/>
    <property type="molecule type" value="Genomic_DNA"/>
</dbReference>
<evidence type="ECO:0000313" key="3">
    <source>
        <dbReference type="Proteomes" id="UP000295164"/>
    </source>
</evidence>
<name>A0A4R4E3H7_9BACT</name>
<proteinExistence type="predicted"/>
<evidence type="ECO:0000313" key="2">
    <source>
        <dbReference type="EMBL" id="TCZ73477.1"/>
    </source>
</evidence>
<dbReference type="Gene3D" id="2.60.40.10">
    <property type="entry name" value="Immunoglobulins"/>
    <property type="match status" value="1"/>
</dbReference>
<comment type="caution">
    <text evidence="2">The sequence shown here is derived from an EMBL/GenBank/DDBJ whole genome shotgun (WGS) entry which is preliminary data.</text>
</comment>
<protein>
    <submittedName>
        <fullName evidence="2">T9SS type A sorting domain-containing protein</fullName>
    </submittedName>
</protein>
<dbReference type="OrthoDB" id="602836at2"/>
<evidence type="ECO:0000256" key="1">
    <source>
        <dbReference type="SAM" id="SignalP"/>
    </source>
</evidence>
<reference evidence="2 3" key="1">
    <citation type="submission" date="2019-03" db="EMBL/GenBank/DDBJ databases">
        <authorList>
            <person name="Kim M.K.M."/>
        </authorList>
    </citation>
    <scope>NUCLEOTIDE SEQUENCE [LARGE SCALE GENOMIC DNA]</scope>
    <source>
        <strain evidence="2 3">17J68-15</strain>
    </source>
</reference>
<feature type="chain" id="PRO_5021027465" evidence="1">
    <location>
        <begin position="19"/>
        <end position="2227"/>
    </location>
</feature>
<sequence>MRTWLLCLFGLLTLSASAQTTTSWKGSASSAWSNSANWTAGIPSATKAAVIGDASYSGPYSPTVSSNSSCAGLTVQGGLTLFVNKNLSVSGSISVAAGSTFKQGKATVTVSGSWTNNGTYTYSANQASIIFTGTAAVISGNAMVFRKATINANAVLTLNTAITYAAGLTVNGTLLPAATVQIGANGQTLTVGSTGTLKVTAATFGANYAGTVTLNGGSTVEYNSAGAQTVANMTYSTLRISGAGTRILAAGITSMNMASPNYGNIYVDGGIFDLKALSANRSASPPASGGTFSLANGTKLMLSGASNFPANFSTYSLGYTSTVEYYGAAQTVSGRSYGNLTLSGSGSTPVPAGTVVSNAFTTSGSVAVTTAGKLTVSNGSTIGSGTSLSGSSDTLTLGGGLANAGSISGGTGTVTLTGSGSTVSGSGTFNFNNLNVVASGISIAASVAAVNVAGNLSTTGSGVLTYGSGTLTMSGTTKTISGSGISLNNLSVSGTVTAAAGFTLTGNLAVSGSFTMGGILVMSGASKTISGSGTISLNTLSATGSLSTATSFTISNTLDVTGALTATAGTVNFSNTSATCLFYGTANLYSVALVSTTKLQLAANSSLGIAGALTPGSGTFNATTTIPNTVVYNGGAQTVAGVTYDNLTLSNGGLKTGGGALVTNTDLTIAAGTTFAAGAFIDTVKGNWTNNGTFSPAGSSIVFGGGADATITGATTFNVLTLNKTSATNSLFLANNMNTPTLNMTNGVLRTGSSKITVTGAVSYSNGSHLFGTIERTPAGGLVAGTAYAFESADNQLTFAGASGISGVTVTVAQTAVSGFPFGSAVNRTYAVSLAAGSYSSATLRLHYEDGELNGNNEAAMQLYRFNSGTWTGAGSASSNATDNWVQQTALANISGTWTLSATANVVNWNGSASDDWSNPANWTYVQGAPSYPPSINDIVQIGVVAYNAANQPKVYTAASAKSILLGSAQPVTLSLSGGPLSTQGNISGSWSANATHSISVGAQTLTVGGNILLSDGTSGHDINLVIGSGNATLTGSLTQSGAAAITFNGAGNLSIGGDFTYSSGNFSAGSGTVTYNGGAFQSVGGVTYNQLVIDKTAATASTNPLASTTVTGNLLVKAGTFDFSGPTSILGDVTVQPAAFATNRTSIKIGGNWYNNGTYLPNGGVATFNGSGNQSIAATSFNKLVIDKPSGTATLAGNITLNSDLLVTAGTLDLKTFSAARNTIGGTLQVADGAALYVGGAANFPANYTYYTFGASSNTYYNGNIAQSVTGVSYGHLALSGSGTKTLAGPTTVQGNLSIASGATLDGSVHNLSLYGNWTNSGTFAPATGAVLAMGTGKTITGNTTFNKLTVYGSYSLSSADITLQSLRVLTGATYAAGPNTNIIYGDFYNSGSITGSGVTTFMGTQVQTISLINALVNTSTGVVNFNGTVAPVLNSTSTPTFATLNINNTGGITPSVDWKVLVAFNVNAGATFNTGSSTHTIAGSFSNNGIVTGPGTMLFSPSSAKTAYLGANTGTNYFSSTGTVTFGGTGALSVTGTPGALNNVTIANSNAVTPAANWSNIGGTFSISANGVLNAGSYTYTLAGDMESDGTLNGGTSTFLFTSPTAQISGSSATNFYNATVNTGAALTVNSEFNVMHDLTMNGTIDATLAGVTFNGAINGNLTGAAATLTLADFDVEKSSGNTLTLQKNVAGVADLNITSGTLDIGALTLAQDATAGAVNTLTIENNARLRIGGTSAIPAFTQYALDSFSIVEYNGAAQAFTPSIVYGSVEISAGTKTTSAALTVLKHFTISGGTFTGGAFTHSIGGDFTQTSPGVFTATGTTLLFNGVQAQHLAAASTLNVVTLNNALGLSLGSHVALSGSLALTSGKLTLGDYNLAISSGNYTSSATNYVVATGAGAFTLPIAAGAGKTFAVGTEGAYLPATVTLNSGSLADNISVRLLPTAQINGSTGGALSSYAVNATWMISEATPGNLNATVQVQWPAALELPSFARNSCRLAHHTGGAWDYGTSALMAAGSNPYSVSRSGFTSFSPFSVRMLNAVLPVTWTSFSGERRASNDELQWGTATESNNAGFTVEESTDGRSFTAIAQVAGAGNSTAGQHYRYTRRNAQGTLYYRIKQTDLDGRSAYTSIIRLTDGSNAAAGTATFTTNPVRGNAALQLAAGTSGTVQLALFDAAGRSLWQQTARVSAGTQTLTVPMDSRAAGVYFVTIVDAEGSKQTIRLVKE</sequence>
<keyword evidence="3" id="KW-1185">Reference proteome</keyword>
<keyword evidence="1" id="KW-0732">Signal</keyword>
<organism evidence="2 3">
    <name type="scientific">Flaviaesturariibacter aridisoli</name>
    <dbReference type="NCBI Taxonomy" id="2545761"/>
    <lineage>
        <taxon>Bacteria</taxon>
        <taxon>Pseudomonadati</taxon>
        <taxon>Bacteroidota</taxon>
        <taxon>Chitinophagia</taxon>
        <taxon>Chitinophagales</taxon>
        <taxon>Chitinophagaceae</taxon>
        <taxon>Flaviaestuariibacter</taxon>
    </lineage>
</organism>
<dbReference type="InterPro" id="IPR026444">
    <property type="entry name" value="Secre_tail"/>
</dbReference>
<accession>A0A4R4E3H7</accession>
<gene>
    <name evidence="2" type="ORF">E0486_05825</name>
</gene>